<evidence type="ECO:0000313" key="2">
    <source>
        <dbReference type="EMBL" id="PMD50702.1"/>
    </source>
</evidence>
<sequence length="173" mass="19879">MNHLRYLISSKFDSRGTSFGHLKLFVSPSHSLLQLTRDSLTEASCHFFTAPFVNQPCPANSTIILTLRPTVLKFAFTFSKKAKLLQFLFQFSIRDAFLNTLQHGSISSTSHISQNRHRSTWDVQITPLHLRSPGFSPSRRRDHPASKRQIRQLPRLPSMWRSIHAFRHTAPLS</sequence>
<name>A0A2J6SIU8_9HELO</name>
<gene>
    <name evidence="2" type="ORF">K444DRAFT_275401</name>
</gene>
<dbReference type="Proteomes" id="UP000235371">
    <property type="component" value="Unassembled WGS sequence"/>
</dbReference>
<protein>
    <submittedName>
        <fullName evidence="2">Uncharacterized protein</fullName>
    </submittedName>
</protein>
<feature type="compositionally biased region" description="Basic residues" evidence="1">
    <location>
        <begin position="138"/>
        <end position="149"/>
    </location>
</feature>
<dbReference type="EMBL" id="KZ613913">
    <property type="protein sequence ID" value="PMD50702.1"/>
    <property type="molecule type" value="Genomic_DNA"/>
</dbReference>
<dbReference type="InParanoid" id="A0A2J6SIU8"/>
<keyword evidence="3" id="KW-1185">Reference proteome</keyword>
<feature type="region of interest" description="Disordered" evidence="1">
    <location>
        <begin position="130"/>
        <end position="149"/>
    </location>
</feature>
<dbReference type="RefSeq" id="XP_024727606.1">
    <property type="nucleotide sequence ID" value="XM_024871502.1"/>
</dbReference>
<evidence type="ECO:0000256" key="1">
    <source>
        <dbReference type="SAM" id="MobiDB-lite"/>
    </source>
</evidence>
<organism evidence="2 3">
    <name type="scientific">Hyaloscypha bicolor E</name>
    <dbReference type="NCBI Taxonomy" id="1095630"/>
    <lineage>
        <taxon>Eukaryota</taxon>
        <taxon>Fungi</taxon>
        <taxon>Dikarya</taxon>
        <taxon>Ascomycota</taxon>
        <taxon>Pezizomycotina</taxon>
        <taxon>Leotiomycetes</taxon>
        <taxon>Helotiales</taxon>
        <taxon>Hyaloscyphaceae</taxon>
        <taxon>Hyaloscypha</taxon>
        <taxon>Hyaloscypha bicolor</taxon>
    </lineage>
</organism>
<dbReference type="AlphaFoldDB" id="A0A2J6SIU8"/>
<dbReference type="GeneID" id="36579584"/>
<proteinExistence type="predicted"/>
<evidence type="ECO:0000313" key="3">
    <source>
        <dbReference type="Proteomes" id="UP000235371"/>
    </source>
</evidence>
<reference evidence="2 3" key="1">
    <citation type="submission" date="2016-04" db="EMBL/GenBank/DDBJ databases">
        <title>A degradative enzymes factory behind the ericoid mycorrhizal symbiosis.</title>
        <authorList>
            <consortium name="DOE Joint Genome Institute"/>
            <person name="Martino E."/>
            <person name="Morin E."/>
            <person name="Grelet G."/>
            <person name="Kuo A."/>
            <person name="Kohler A."/>
            <person name="Daghino S."/>
            <person name="Barry K."/>
            <person name="Choi C."/>
            <person name="Cichocki N."/>
            <person name="Clum A."/>
            <person name="Copeland A."/>
            <person name="Hainaut M."/>
            <person name="Haridas S."/>
            <person name="Labutti K."/>
            <person name="Lindquist E."/>
            <person name="Lipzen A."/>
            <person name="Khouja H.-R."/>
            <person name="Murat C."/>
            <person name="Ohm R."/>
            <person name="Olson A."/>
            <person name="Spatafora J."/>
            <person name="Veneault-Fourrey C."/>
            <person name="Henrissat B."/>
            <person name="Grigoriev I."/>
            <person name="Martin F."/>
            <person name="Perotto S."/>
        </authorList>
    </citation>
    <scope>NUCLEOTIDE SEQUENCE [LARGE SCALE GENOMIC DNA]</scope>
    <source>
        <strain evidence="2 3">E</strain>
    </source>
</reference>
<accession>A0A2J6SIU8</accession>